<dbReference type="SUPFAM" id="SSF46785">
    <property type="entry name" value="Winged helix' DNA-binding domain"/>
    <property type="match status" value="1"/>
</dbReference>
<dbReference type="Pfam" id="PF00392">
    <property type="entry name" value="GntR"/>
    <property type="match status" value="1"/>
</dbReference>
<reference evidence="5 6" key="1">
    <citation type="journal article" date="2019" name="Int. J. Syst. Evol. Microbiol.">
        <title>The Global Catalogue of Microorganisms (GCM) 10K type strain sequencing project: providing services to taxonomists for standard genome sequencing and annotation.</title>
        <authorList>
            <consortium name="The Broad Institute Genomics Platform"/>
            <consortium name="The Broad Institute Genome Sequencing Center for Infectious Disease"/>
            <person name="Wu L."/>
            <person name="Ma J."/>
        </authorList>
    </citation>
    <scope>NUCLEOTIDE SEQUENCE [LARGE SCALE GENOMIC DNA]</scope>
    <source>
        <strain evidence="5 6">JCM 6242</strain>
    </source>
</reference>
<organism evidence="5 6">
    <name type="scientific">Streptosporangium fragile</name>
    <dbReference type="NCBI Taxonomy" id="46186"/>
    <lineage>
        <taxon>Bacteria</taxon>
        <taxon>Bacillati</taxon>
        <taxon>Actinomycetota</taxon>
        <taxon>Actinomycetes</taxon>
        <taxon>Streptosporangiales</taxon>
        <taxon>Streptosporangiaceae</taxon>
        <taxon>Streptosporangium</taxon>
    </lineage>
</organism>
<dbReference type="Gene3D" id="1.20.120.530">
    <property type="entry name" value="GntR ligand-binding domain-like"/>
    <property type="match status" value="1"/>
</dbReference>
<dbReference type="CDD" id="cd07377">
    <property type="entry name" value="WHTH_GntR"/>
    <property type="match status" value="1"/>
</dbReference>
<dbReference type="InterPro" id="IPR000524">
    <property type="entry name" value="Tscrpt_reg_HTH_GntR"/>
</dbReference>
<sequence length="252" mass="27888">MAGSPTETNLQSPLLERVPKRPRRLASVVVTTLVDRIVSGDLPPGAPLPPEPVLCETFDVSRTTVREAVKVLEEKGLVRARQGSGTSVTEEDDWNLLDPMVLSATVRYDDELRVLDQLVEVRRALESQMAAQAALAATDADLREIEAVLERLTAQTRIPEMFVETDVAFHDRVMTASGNRLGRAIVRTVHAEARTSLRYTGHPRPEDCELSNLGHAQVYRCLLDRDADGAASAMSAHILDAWRRRRPVPRPS</sequence>
<gene>
    <name evidence="5" type="ORF">GCM10010517_60780</name>
</gene>
<dbReference type="InterPro" id="IPR008920">
    <property type="entry name" value="TF_FadR/GntR_C"/>
</dbReference>
<evidence type="ECO:0000259" key="4">
    <source>
        <dbReference type="PROSITE" id="PS50949"/>
    </source>
</evidence>
<dbReference type="EMBL" id="BAAAVI010000056">
    <property type="protein sequence ID" value="GAA2895885.1"/>
    <property type="molecule type" value="Genomic_DNA"/>
</dbReference>
<keyword evidence="6" id="KW-1185">Reference proteome</keyword>
<keyword evidence="2" id="KW-0238">DNA-binding</keyword>
<feature type="domain" description="HTH gntR-type" evidence="4">
    <location>
        <begin position="23"/>
        <end position="91"/>
    </location>
</feature>
<dbReference type="PROSITE" id="PS50949">
    <property type="entry name" value="HTH_GNTR"/>
    <property type="match status" value="1"/>
</dbReference>
<evidence type="ECO:0000256" key="1">
    <source>
        <dbReference type="ARBA" id="ARBA00023015"/>
    </source>
</evidence>
<dbReference type="RefSeq" id="WP_344978728.1">
    <property type="nucleotide sequence ID" value="NZ_BAAAVI010000056.1"/>
</dbReference>
<accession>A0ABN3W4P5</accession>
<evidence type="ECO:0000313" key="6">
    <source>
        <dbReference type="Proteomes" id="UP001500831"/>
    </source>
</evidence>
<keyword evidence="1" id="KW-0805">Transcription regulation</keyword>
<dbReference type="Pfam" id="PF07729">
    <property type="entry name" value="FCD"/>
    <property type="match status" value="1"/>
</dbReference>
<dbReference type="PRINTS" id="PR00035">
    <property type="entry name" value="HTHGNTR"/>
</dbReference>
<keyword evidence="3" id="KW-0804">Transcription</keyword>
<dbReference type="SMART" id="SM00345">
    <property type="entry name" value="HTH_GNTR"/>
    <property type="match status" value="1"/>
</dbReference>
<dbReference type="SUPFAM" id="SSF48008">
    <property type="entry name" value="GntR ligand-binding domain-like"/>
    <property type="match status" value="1"/>
</dbReference>
<dbReference type="Proteomes" id="UP001500831">
    <property type="component" value="Unassembled WGS sequence"/>
</dbReference>
<evidence type="ECO:0000256" key="3">
    <source>
        <dbReference type="ARBA" id="ARBA00023163"/>
    </source>
</evidence>
<proteinExistence type="predicted"/>
<comment type="caution">
    <text evidence="5">The sequence shown here is derived from an EMBL/GenBank/DDBJ whole genome shotgun (WGS) entry which is preliminary data.</text>
</comment>
<protein>
    <submittedName>
        <fullName evidence="5">FadR/GntR family transcriptional regulator</fullName>
    </submittedName>
</protein>
<dbReference type="InterPro" id="IPR036388">
    <property type="entry name" value="WH-like_DNA-bd_sf"/>
</dbReference>
<evidence type="ECO:0000256" key="2">
    <source>
        <dbReference type="ARBA" id="ARBA00023125"/>
    </source>
</evidence>
<dbReference type="InterPro" id="IPR011711">
    <property type="entry name" value="GntR_C"/>
</dbReference>
<dbReference type="InterPro" id="IPR036390">
    <property type="entry name" value="WH_DNA-bd_sf"/>
</dbReference>
<name>A0ABN3W4P5_9ACTN</name>
<dbReference type="Gene3D" id="1.10.10.10">
    <property type="entry name" value="Winged helix-like DNA-binding domain superfamily/Winged helix DNA-binding domain"/>
    <property type="match status" value="1"/>
</dbReference>
<dbReference type="PANTHER" id="PTHR43537:SF44">
    <property type="entry name" value="GNTR FAMILY REGULATORY PROTEIN"/>
    <property type="match status" value="1"/>
</dbReference>
<dbReference type="SMART" id="SM00895">
    <property type="entry name" value="FCD"/>
    <property type="match status" value="1"/>
</dbReference>
<dbReference type="PANTHER" id="PTHR43537">
    <property type="entry name" value="TRANSCRIPTIONAL REGULATOR, GNTR FAMILY"/>
    <property type="match status" value="1"/>
</dbReference>
<evidence type="ECO:0000313" key="5">
    <source>
        <dbReference type="EMBL" id="GAA2895885.1"/>
    </source>
</evidence>